<dbReference type="InterPro" id="IPR036056">
    <property type="entry name" value="Fibrinogen-like_C"/>
</dbReference>
<feature type="domain" description="Fibrinogen C-terminal" evidence="4">
    <location>
        <begin position="30"/>
        <end position="255"/>
    </location>
</feature>
<reference evidence="5" key="2">
    <citation type="journal article" date="2015" name="Gigascience">
        <title>Reconstructing a comprehensive transcriptome assembly of a white-pupal translocated strain of the pest fruit fly Bactrocera cucurbitae.</title>
        <authorList>
            <person name="Sim S.B."/>
            <person name="Calla B."/>
            <person name="Hall B."/>
            <person name="DeRego T."/>
            <person name="Geib S.M."/>
        </authorList>
    </citation>
    <scope>NUCLEOTIDE SEQUENCE</scope>
</reference>
<keyword evidence="3" id="KW-0732">Signal</keyword>
<dbReference type="SUPFAM" id="SSF56496">
    <property type="entry name" value="Fibrinogen C-terminal domain-like"/>
    <property type="match status" value="1"/>
</dbReference>
<reference evidence="5" key="1">
    <citation type="submission" date="2014-11" db="EMBL/GenBank/DDBJ databases">
        <authorList>
            <person name="Geib S."/>
        </authorList>
    </citation>
    <scope>NUCLEOTIDE SEQUENCE</scope>
</reference>
<dbReference type="Pfam" id="PF00147">
    <property type="entry name" value="Fibrinogen_C"/>
    <property type="match status" value="1"/>
</dbReference>
<accession>A0A0A1XJ87</accession>
<dbReference type="FunFam" id="3.90.215.10:FF:000001">
    <property type="entry name" value="Tenascin isoform 1"/>
    <property type="match status" value="1"/>
</dbReference>
<evidence type="ECO:0000256" key="1">
    <source>
        <dbReference type="ARBA" id="ARBA00023157"/>
    </source>
</evidence>
<gene>
    <name evidence="5" type="primary">FIBCD1_12</name>
    <name evidence="5" type="ORF">g.34644</name>
</gene>
<dbReference type="InterPro" id="IPR002181">
    <property type="entry name" value="Fibrinogen_a/b/g_C_dom"/>
</dbReference>
<dbReference type="GO" id="GO:0005615">
    <property type="term" value="C:extracellular space"/>
    <property type="evidence" value="ECO:0007669"/>
    <property type="project" value="TreeGrafter"/>
</dbReference>
<dbReference type="PROSITE" id="PS00514">
    <property type="entry name" value="FIBRINOGEN_C_1"/>
    <property type="match status" value="1"/>
</dbReference>
<evidence type="ECO:0000256" key="3">
    <source>
        <dbReference type="SAM" id="SignalP"/>
    </source>
</evidence>
<dbReference type="InterPro" id="IPR014716">
    <property type="entry name" value="Fibrinogen_a/b/g_C_1"/>
</dbReference>
<dbReference type="SMART" id="SM00186">
    <property type="entry name" value="FBG"/>
    <property type="match status" value="1"/>
</dbReference>
<comment type="function">
    <text evidence="2">Lectin involved in innate immunity. Agglutinates all types of human erythrocytes, Gram-positive and Gram-negative bacteria. Has a stronger agglutinating activity towards Gram-negative bacteria than towards Gram-positive bacteria. Specifically recognizes acetyl group-containing substances on agglutinated cells. The hemagglutinating activity was inhibited by EDTA, acetyl group-containing mono- and disaccharides, N-acetyl derivatives of amino acids, other acetyl group-containing substances, propionamide and benzamide. Enhances the antimicrobial activity of big defensin against Gram-positive bacteria but not against Gram-negative bacteria.</text>
</comment>
<dbReference type="GO" id="GO:0030246">
    <property type="term" value="F:carbohydrate binding"/>
    <property type="evidence" value="ECO:0007669"/>
    <property type="project" value="UniProtKB-ARBA"/>
</dbReference>
<proteinExistence type="predicted"/>
<dbReference type="InterPro" id="IPR050373">
    <property type="entry name" value="Fibrinogen_C-term_domain"/>
</dbReference>
<dbReference type="EMBL" id="GBXI01003275">
    <property type="protein sequence ID" value="JAD11017.1"/>
    <property type="molecule type" value="Transcribed_RNA"/>
</dbReference>
<evidence type="ECO:0000259" key="4">
    <source>
        <dbReference type="PROSITE" id="PS51406"/>
    </source>
</evidence>
<dbReference type="PROSITE" id="PS51406">
    <property type="entry name" value="FIBRINOGEN_C_2"/>
    <property type="match status" value="1"/>
</dbReference>
<name>A0A0A1XJ87_ZEUCU</name>
<evidence type="ECO:0000313" key="5">
    <source>
        <dbReference type="EMBL" id="JAD11017.1"/>
    </source>
</evidence>
<feature type="chain" id="PRO_5001983439" evidence="3">
    <location>
        <begin position="24"/>
        <end position="263"/>
    </location>
</feature>
<dbReference type="InterPro" id="IPR020837">
    <property type="entry name" value="Fibrinogen_CS"/>
</dbReference>
<feature type="signal peptide" evidence="3">
    <location>
        <begin position="1"/>
        <end position="23"/>
    </location>
</feature>
<evidence type="ECO:0000256" key="2">
    <source>
        <dbReference type="ARBA" id="ARBA00053344"/>
    </source>
</evidence>
<dbReference type="PANTHER" id="PTHR19143:SF327">
    <property type="entry name" value="FI21813P1-RELATED"/>
    <property type="match status" value="1"/>
</dbReference>
<dbReference type="AlphaFoldDB" id="A0A0A1XJ87"/>
<protein>
    <submittedName>
        <fullName evidence="5">Fibrinogen C domain-containing protein 1</fullName>
    </submittedName>
</protein>
<keyword evidence="1" id="KW-1015">Disulfide bond</keyword>
<sequence>MVTSLVLLVKATLLVVFLATASAYILNEESSTRPLPSNCVEAVRFAGSEAKSGIYQIRLPLKGWEDRPFYVYCLLDGNGGDPRLVVQRRQNEHINFNRNWNDYKVGFGNLNTNFFIGLDKLHALTQVQLNELQIELHDFNDTVKYANYETFAVGDGSEKYALNILGKYSGSAGDSFLYHSGQKFSTYDQDNDNWSRNCAEQYKGAWWFNTCHHSNLNGEHLQGTHKAEGKGIEWSAWHGPYYSLKYTHMAIRPRDSADIRVQR</sequence>
<dbReference type="Gene3D" id="3.90.215.10">
    <property type="entry name" value="Gamma Fibrinogen, chain A, domain 1"/>
    <property type="match status" value="1"/>
</dbReference>
<dbReference type="CDD" id="cd00087">
    <property type="entry name" value="FReD"/>
    <property type="match status" value="1"/>
</dbReference>
<dbReference type="PANTHER" id="PTHR19143">
    <property type="entry name" value="FIBRINOGEN/TENASCIN/ANGIOPOEITIN"/>
    <property type="match status" value="1"/>
</dbReference>
<organism evidence="5">
    <name type="scientific">Zeugodacus cucurbitae</name>
    <name type="common">Melon fruit fly</name>
    <name type="synonym">Bactrocera cucurbitae</name>
    <dbReference type="NCBI Taxonomy" id="28588"/>
    <lineage>
        <taxon>Eukaryota</taxon>
        <taxon>Metazoa</taxon>
        <taxon>Ecdysozoa</taxon>
        <taxon>Arthropoda</taxon>
        <taxon>Hexapoda</taxon>
        <taxon>Insecta</taxon>
        <taxon>Pterygota</taxon>
        <taxon>Neoptera</taxon>
        <taxon>Endopterygota</taxon>
        <taxon>Diptera</taxon>
        <taxon>Brachycera</taxon>
        <taxon>Muscomorpha</taxon>
        <taxon>Tephritoidea</taxon>
        <taxon>Tephritidae</taxon>
        <taxon>Zeugodacus</taxon>
        <taxon>Zeugodacus</taxon>
    </lineage>
</organism>